<dbReference type="GO" id="GO:0003677">
    <property type="term" value="F:DNA binding"/>
    <property type="evidence" value="ECO:0007669"/>
    <property type="project" value="UniProtKB-KW"/>
</dbReference>
<protein>
    <submittedName>
        <fullName evidence="5">Transcriptional regulator, DeoR family</fullName>
    </submittedName>
</protein>
<evidence type="ECO:0000259" key="4">
    <source>
        <dbReference type="PROSITE" id="PS51000"/>
    </source>
</evidence>
<dbReference type="PATRIC" id="fig|1048834.4.peg.853"/>
<accession>F8IFF0</accession>
<organism evidence="5 6">
    <name type="scientific">Alicyclobacillus acidocaldarius (strain Tc-4-1)</name>
    <name type="common">Bacillus acidocaldarius</name>
    <dbReference type="NCBI Taxonomy" id="1048834"/>
    <lineage>
        <taxon>Bacteria</taxon>
        <taxon>Bacillati</taxon>
        <taxon>Bacillota</taxon>
        <taxon>Bacilli</taxon>
        <taxon>Bacillales</taxon>
        <taxon>Alicyclobacillaceae</taxon>
        <taxon>Alicyclobacillus</taxon>
    </lineage>
</organism>
<dbReference type="InterPro" id="IPR036388">
    <property type="entry name" value="WH-like_DNA-bd_sf"/>
</dbReference>
<evidence type="ECO:0000256" key="2">
    <source>
        <dbReference type="ARBA" id="ARBA00023125"/>
    </source>
</evidence>
<gene>
    <name evidence="5" type="primary">fruR2</name>
    <name evidence="5" type="ordered locus">TC41_0899</name>
</gene>
<dbReference type="InterPro" id="IPR014036">
    <property type="entry name" value="DeoR-like_C"/>
</dbReference>
<dbReference type="AlphaFoldDB" id="F8IFF0"/>
<dbReference type="GO" id="GO:0003700">
    <property type="term" value="F:DNA-binding transcription factor activity"/>
    <property type="evidence" value="ECO:0007669"/>
    <property type="project" value="InterPro"/>
</dbReference>
<dbReference type="KEGG" id="aad:TC41_0899"/>
<dbReference type="EMBL" id="CP002902">
    <property type="protein sequence ID" value="AEJ42852.1"/>
    <property type="molecule type" value="Genomic_DNA"/>
</dbReference>
<evidence type="ECO:0000256" key="1">
    <source>
        <dbReference type="ARBA" id="ARBA00023015"/>
    </source>
</evidence>
<dbReference type="STRING" id="1048834.TC41_0899"/>
<dbReference type="eggNOG" id="COG1349">
    <property type="taxonomic scope" value="Bacteria"/>
</dbReference>
<dbReference type="Pfam" id="PF08220">
    <property type="entry name" value="HTH_DeoR"/>
    <property type="match status" value="1"/>
</dbReference>
<dbReference type="SMART" id="SM01134">
    <property type="entry name" value="DeoRC"/>
    <property type="match status" value="1"/>
</dbReference>
<sequence>MVSMFADERKARIAQHVLVHKRATVSELAQMFQASESTIRRDLQELEEQGVLHRTHGGAVAKEVAAFEPTWSEKRIQNQDAKMRIAALALDLVRPGQVVLLDAGTTTYEIARQWRHEGVTVVTNSLDIASEFSTRRDLDLVLLGGQLRAKTGAFVGPFAERMLDELHVDIAFLGANGIDFRGITTPNPQEAAIKRAMVKCADRVVLVADRTKLHQTAFVRVATWDEIHTWVSDGPLPDGEWRQWQAETEVEFICENEEGGVME</sequence>
<evidence type="ECO:0000313" key="5">
    <source>
        <dbReference type="EMBL" id="AEJ42852.1"/>
    </source>
</evidence>
<feature type="domain" description="HTH deoR-type" evidence="4">
    <location>
        <begin position="6"/>
        <end position="61"/>
    </location>
</feature>
<keyword evidence="2" id="KW-0238">DNA-binding</keyword>
<dbReference type="SUPFAM" id="SSF46785">
    <property type="entry name" value="Winged helix' DNA-binding domain"/>
    <property type="match status" value="1"/>
</dbReference>
<dbReference type="Proteomes" id="UP000000292">
    <property type="component" value="Chromosome"/>
</dbReference>
<dbReference type="HOGENOM" id="CLU_060699_1_4_9"/>
<evidence type="ECO:0000256" key="3">
    <source>
        <dbReference type="ARBA" id="ARBA00023163"/>
    </source>
</evidence>
<dbReference type="Gene3D" id="1.10.10.10">
    <property type="entry name" value="Winged helix-like DNA-binding domain superfamily/Winged helix DNA-binding domain"/>
    <property type="match status" value="1"/>
</dbReference>
<name>F8IFF0_ALIAT</name>
<keyword evidence="1" id="KW-0805">Transcription regulation</keyword>
<reference evidence="6" key="2">
    <citation type="submission" date="2011-06" db="EMBL/GenBank/DDBJ databases">
        <title>The complete genome sequence of Alicyclobacillus acidocaldarius sp. Tc-4-1.</title>
        <authorList>
            <person name="Chen Y."/>
            <person name="He Y."/>
            <person name="Dong Z."/>
            <person name="Hu S."/>
        </authorList>
    </citation>
    <scope>NUCLEOTIDE SEQUENCE [LARGE SCALE GENOMIC DNA]</scope>
    <source>
        <strain evidence="6">Tc-4-1</strain>
    </source>
</reference>
<dbReference type="Gene3D" id="3.40.50.1360">
    <property type="match status" value="1"/>
</dbReference>
<dbReference type="PROSITE" id="PS00894">
    <property type="entry name" value="HTH_DEOR_1"/>
    <property type="match status" value="1"/>
</dbReference>
<dbReference type="InterPro" id="IPR050313">
    <property type="entry name" value="Carb_Metab_HTH_regulators"/>
</dbReference>
<dbReference type="SMART" id="SM00420">
    <property type="entry name" value="HTH_DEOR"/>
    <property type="match status" value="1"/>
</dbReference>
<dbReference type="PROSITE" id="PS51000">
    <property type="entry name" value="HTH_DEOR_2"/>
    <property type="match status" value="1"/>
</dbReference>
<dbReference type="InterPro" id="IPR001034">
    <property type="entry name" value="DeoR_HTH"/>
</dbReference>
<dbReference type="SUPFAM" id="SSF100950">
    <property type="entry name" value="NagB/RpiA/CoA transferase-like"/>
    <property type="match status" value="1"/>
</dbReference>
<dbReference type="InterPro" id="IPR036390">
    <property type="entry name" value="WH_DNA-bd_sf"/>
</dbReference>
<dbReference type="InterPro" id="IPR037171">
    <property type="entry name" value="NagB/RpiA_transferase-like"/>
</dbReference>
<dbReference type="PANTHER" id="PTHR30363:SF44">
    <property type="entry name" value="AGA OPERON TRANSCRIPTIONAL REPRESSOR-RELATED"/>
    <property type="match status" value="1"/>
</dbReference>
<dbReference type="PRINTS" id="PR00037">
    <property type="entry name" value="HTHLACR"/>
</dbReference>
<dbReference type="Pfam" id="PF00455">
    <property type="entry name" value="DeoRC"/>
    <property type="match status" value="1"/>
</dbReference>
<proteinExistence type="predicted"/>
<reference evidence="5 6" key="1">
    <citation type="journal article" date="2011" name="J. Bacteriol.">
        <title>Complete Genome Sequence of Alicyclobacillus acidocaldarius Strain Tc-4-1.</title>
        <authorList>
            <person name="Chen Y."/>
            <person name="He Y."/>
            <person name="Zhang B."/>
            <person name="Yang J."/>
            <person name="Li W."/>
            <person name="Dong Z."/>
            <person name="Hu S."/>
        </authorList>
    </citation>
    <scope>NUCLEOTIDE SEQUENCE [LARGE SCALE GENOMIC DNA]</scope>
    <source>
        <strain evidence="5 6">Tc-4-1</strain>
    </source>
</reference>
<dbReference type="InterPro" id="IPR018356">
    <property type="entry name" value="Tscrpt_reg_HTH_DeoR_CS"/>
</dbReference>
<evidence type="ECO:0000313" key="6">
    <source>
        <dbReference type="Proteomes" id="UP000000292"/>
    </source>
</evidence>
<keyword evidence="3" id="KW-0804">Transcription</keyword>
<dbReference type="PANTHER" id="PTHR30363">
    <property type="entry name" value="HTH-TYPE TRANSCRIPTIONAL REGULATOR SRLR-RELATED"/>
    <property type="match status" value="1"/>
</dbReference>